<comment type="caution">
    <text evidence="4">The sequence shown here is derived from an EMBL/GenBank/DDBJ whole genome shotgun (WGS) entry which is preliminary data.</text>
</comment>
<feature type="transmembrane region" description="Helical" evidence="2">
    <location>
        <begin position="58"/>
        <end position="77"/>
    </location>
</feature>
<dbReference type="OrthoDB" id="2123378at2759"/>
<name>A0A9N9E1W8_9GLOM</name>
<evidence type="ECO:0000256" key="1">
    <source>
        <dbReference type="SAM" id="MobiDB-lite"/>
    </source>
</evidence>
<dbReference type="InterPro" id="IPR002108">
    <property type="entry name" value="ADF-H"/>
</dbReference>
<protein>
    <submittedName>
        <fullName evidence="4">14253_t:CDS:1</fullName>
    </submittedName>
</protein>
<evidence type="ECO:0000313" key="4">
    <source>
        <dbReference type="EMBL" id="CAG8659407.1"/>
    </source>
</evidence>
<dbReference type="Proteomes" id="UP000789508">
    <property type="component" value="Unassembled WGS sequence"/>
</dbReference>
<dbReference type="AlphaFoldDB" id="A0A9N9E1W8"/>
<gene>
    <name evidence="4" type="ORF">ALEPTO_LOCUS10278</name>
</gene>
<evidence type="ECO:0000313" key="5">
    <source>
        <dbReference type="Proteomes" id="UP000789508"/>
    </source>
</evidence>
<feature type="non-terminal residue" evidence="4">
    <location>
        <position position="131"/>
    </location>
</feature>
<keyword evidence="2" id="KW-0812">Transmembrane</keyword>
<feature type="region of interest" description="Disordered" evidence="1">
    <location>
        <begin position="110"/>
        <end position="131"/>
    </location>
</feature>
<keyword evidence="2" id="KW-0472">Membrane</keyword>
<dbReference type="EMBL" id="CAJVPS010010655">
    <property type="protein sequence ID" value="CAG8659407.1"/>
    <property type="molecule type" value="Genomic_DNA"/>
</dbReference>
<reference evidence="4" key="1">
    <citation type="submission" date="2021-06" db="EMBL/GenBank/DDBJ databases">
        <authorList>
            <person name="Kallberg Y."/>
            <person name="Tangrot J."/>
            <person name="Rosling A."/>
        </authorList>
    </citation>
    <scope>NUCLEOTIDE SEQUENCE</scope>
    <source>
        <strain evidence="4">FL130A</strain>
    </source>
</reference>
<evidence type="ECO:0000256" key="2">
    <source>
        <dbReference type="SAM" id="Phobius"/>
    </source>
</evidence>
<organism evidence="4 5">
    <name type="scientific">Ambispora leptoticha</name>
    <dbReference type="NCBI Taxonomy" id="144679"/>
    <lineage>
        <taxon>Eukaryota</taxon>
        <taxon>Fungi</taxon>
        <taxon>Fungi incertae sedis</taxon>
        <taxon>Mucoromycota</taxon>
        <taxon>Glomeromycotina</taxon>
        <taxon>Glomeromycetes</taxon>
        <taxon>Archaeosporales</taxon>
        <taxon>Ambisporaceae</taxon>
        <taxon>Ambispora</taxon>
    </lineage>
</organism>
<keyword evidence="2" id="KW-1133">Transmembrane helix</keyword>
<feature type="domain" description="ADF-H" evidence="3">
    <location>
        <begin position="3"/>
        <end position="57"/>
    </location>
</feature>
<dbReference type="Pfam" id="PF00241">
    <property type="entry name" value="Cofilin_ADF"/>
    <property type="match status" value="1"/>
</dbReference>
<dbReference type="Gene3D" id="3.40.20.10">
    <property type="entry name" value="Severin"/>
    <property type="match status" value="1"/>
</dbReference>
<evidence type="ECO:0000259" key="3">
    <source>
        <dbReference type="Pfam" id="PF00241"/>
    </source>
</evidence>
<dbReference type="InterPro" id="IPR029006">
    <property type="entry name" value="ADF-H/Gelsolin-like_dom_sf"/>
</dbReference>
<accession>A0A9N9E1W8</accession>
<proteinExistence type="predicted"/>
<sequence>MACDLSDPSIMRAYEKIISMQDTINWFILGYHDTRNKISLYSKGSGGLDEFGQNLKEILIILIACGLVQGRVVAALFKMHQMQTTREEVSENHENPQIILPTVYHKAAIPSPSTLHSDNNESEQQIKDNYN</sequence>
<keyword evidence="5" id="KW-1185">Reference proteome</keyword>